<comment type="caution">
    <text evidence="2">The sequence shown here is derived from an EMBL/GenBank/DDBJ whole genome shotgun (WGS) entry which is preliminary data.</text>
</comment>
<dbReference type="Gene3D" id="1.10.510.10">
    <property type="entry name" value="Transferase(Phosphotransferase) domain 1"/>
    <property type="match status" value="1"/>
</dbReference>
<dbReference type="InterPro" id="IPR011009">
    <property type="entry name" value="Kinase-like_dom_sf"/>
</dbReference>
<evidence type="ECO:0000256" key="1">
    <source>
        <dbReference type="SAM" id="MobiDB-lite"/>
    </source>
</evidence>
<keyword evidence="3" id="KW-1185">Reference proteome</keyword>
<dbReference type="AlphaFoldDB" id="A0A821MRV6"/>
<evidence type="ECO:0000313" key="2">
    <source>
        <dbReference type="EMBL" id="CAF4773087.1"/>
    </source>
</evidence>
<organism evidence="2 3">
    <name type="scientific">Rotaria socialis</name>
    <dbReference type="NCBI Taxonomy" id="392032"/>
    <lineage>
        <taxon>Eukaryota</taxon>
        <taxon>Metazoa</taxon>
        <taxon>Spiralia</taxon>
        <taxon>Gnathifera</taxon>
        <taxon>Rotifera</taxon>
        <taxon>Eurotatoria</taxon>
        <taxon>Bdelloidea</taxon>
        <taxon>Philodinida</taxon>
        <taxon>Philodinidae</taxon>
        <taxon>Rotaria</taxon>
    </lineage>
</organism>
<reference evidence="2" key="1">
    <citation type="submission" date="2021-02" db="EMBL/GenBank/DDBJ databases">
        <authorList>
            <person name="Nowell W R."/>
        </authorList>
    </citation>
    <scope>NUCLEOTIDE SEQUENCE</scope>
</reference>
<feature type="non-terminal residue" evidence="2">
    <location>
        <position position="110"/>
    </location>
</feature>
<gene>
    <name evidence="2" type="ORF">UJA718_LOCUS40003</name>
</gene>
<evidence type="ECO:0000313" key="3">
    <source>
        <dbReference type="Proteomes" id="UP000663873"/>
    </source>
</evidence>
<dbReference type="Proteomes" id="UP000663873">
    <property type="component" value="Unassembled WGS sequence"/>
</dbReference>
<dbReference type="EMBL" id="CAJOBP010043369">
    <property type="protein sequence ID" value="CAF4773087.1"/>
    <property type="molecule type" value="Genomic_DNA"/>
</dbReference>
<feature type="region of interest" description="Disordered" evidence="1">
    <location>
        <begin position="59"/>
        <end position="110"/>
    </location>
</feature>
<dbReference type="SUPFAM" id="SSF56112">
    <property type="entry name" value="Protein kinase-like (PK-like)"/>
    <property type="match status" value="1"/>
</dbReference>
<accession>A0A821MRV6</accession>
<protein>
    <submittedName>
        <fullName evidence="2">Uncharacterized protein</fullName>
    </submittedName>
</protein>
<name>A0A821MRV6_9BILA</name>
<proteinExistence type="predicted"/>
<sequence>EHDEDILADVTNTTIDYGLLPKISSECRDALTMMLERDPKRRINASELLQHPWIRRVIQKQMEPINEPQSPRRKKGTPRKQPMLTFSSVDHSRPMQGSNVGGLHSDVDEF</sequence>